<keyword evidence="9" id="KW-1185">Reference proteome</keyword>
<dbReference type="Pfam" id="PF00590">
    <property type="entry name" value="TP_methylase"/>
    <property type="match status" value="2"/>
</dbReference>
<dbReference type="PANTHER" id="PTHR47036">
    <property type="entry name" value="COBALT-FACTOR III C(17)-METHYLTRANSFERASE-RELATED"/>
    <property type="match status" value="1"/>
</dbReference>
<evidence type="ECO:0000259" key="7">
    <source>
        <dbReference type="Pfam" id="PF00590"/>
    </source>
</evidence>
<proteinExistence type="inferred from homology"/>
<keyword evidence="3" id="KW-0169">Cobalamin biosynthesis</keyword>
<sequence>MTEASQPGKLYGVGLGPGDPELITLKALRVIRSAHVVAYPVARHGRSNARLIVEGELIHNQIELPMTYPLTTEESDHPGGYEAAIAEFYDATATQIATHLEAGRDVAILCEGDPFFYGSYMYLHDRLAPRFSTTVIPGIPSVMGAAAQLGTPLVRRDTELTILPGTLPEDTLAARLAAPGAYAIMKLGRNFAKVKSALHRAGVAHRALFIERATMAAERILPLDEVDPTSVPYFSLILVPDTTQPQRMETATSPGWIAVVGLGPGADHWLTPEARQTLEEATDLVGYHTYLNRVPIRSGQRRFGSDNKVEADRARHALTLAAAGHRVCVVSSGDPGIFAMASAVLEVVDQGPQEWRTLDIRILPGLSAMQAAASRVGAPLGHDFCVISLSDRLKPWEIIIKRLEAAASADFALAFYNPISQDRLWQLAAARDIVAKHRAPETPVVLARAVGRPDERITITDLAHFDPALADMQTIILIGSSTTRTITMSEGRQLIYTSRSYPGAATR</sequence>
<evidence type="ECO:0000256" key="2">
    <source>
        <dbReference type="ARBA" id="ARBA00005879"/>
    </source>
</evidence>
<dbReference type="InterPro" id="IPR000878">
    <property type="entry name" value="4pyrrol_Mease"/>
</dbReference>
<feature type="domain" description="Tetrapyrrole methylase" evidence="7">
    <location>
        <begin position="257"/>
        <end position="464"/>
    </location>
</feature>
<dbReference type="Proteomes" id="UP000000343">
    <property type="component" value="Plasmid pACIX902"/>
</dbReference>
<dbReference type="AlphaFoldDB" id="E8X6S3"/>
<comment type="similarity">
    <text evidence="2">Belongs to the precorrin methyltransferase family.</text>
</comment>
<evidence type="ECO:0000313" key="8">
    <source>
        <dbReference type="EMBL" id="ADW71223.1"/>
    </source>
</evidence>
<dbReference type="UniPathway" id="UPA00148"/>
<dbReference type="SUPFAM" id="SSF53790">
    <property type="entry name" value="Tetrapyrrole methylase"/>
    <property type="match status" value="2"/>
</dbReference>
<dbReference type="GO" id="GO:0030788">
    <property type="term" value="F:precorrin-2 C20-methyltransferase activity"/>
    <property type="evidence" value="ECO:0007669"/>
    <property type="project" value="InterPro"/>
</dbReference>
<dbReference type="Gene3D" id="3.30.950.10">
    <property type="entry name" value="Methyltransferase, Cobalt-precorrin-4 Transmethylase, Domain 2"/>
    <property type="match status" value="2"/>
</dbReference>
<dbReference type="GO" id="GO:0032259">
    <property type="term" value="P:methylation"/>
    <property type="evidence" value="ECO:0007669"/>
    <property type="project" value="UniProtKB-KW"/>
</dbReference>
<evidence type="ECO:0000256" key="3">
    <source>
        <dbReference type="ARBA" id="ARBA00022573"/>
    </source>
</evidence>
<dbReference type="NCBIfam" id="NF004647">
    <property type="entry name" value="PRK05990.1"/>
    <property type="match status" value="1"/>
</dbReference>
<organism evidence="9">
    <name type="scientific">Granulicella tundricola (strain ATCC BAA-1859 / DSM 23138 / MP5ACTX9)</name>
    <dbReference type="NCBI Taxonomy" id="1198114"/>
    <lineage>
        <taxon>Bacteria</taxon>
        <taxon>Pseudomonadati</taxon>
        <taxon>Acidobacteriota</taxon>
        <taxon>Terriglobia</taxon>
        <taxon>Terriglobales</taxon>
        <taxon>Acidobacteriaceae</taxon>
        <taxon>Granulicella</taxon>
    </lineage>
</organism>
<keyword evidence="5 8" id="KW-0808">Transferase</keyword>
<keyword evidence="8" id="KW-0614">Plasmid</keyword>
<evidence type="ECO:0000313" key="9">
    <source>
        <dbReference type="Proteomes" id="UP000000343"/>
    </source>
</evidence>
<gene>
    <name evidence="8" type="ordered locus">AciX9_3947</name>
</gene>
<evidence type="ECO:0000256" key="4">
    <source>
        <dbReference type="ARBA" id="ARBA00022603"/>
    </source>
</evidence>
<dbReference type="OrthoDB" id="9804789at2"/>
<dbReference type="KEGG" id="acm:AciX9_3947"/>
<keyword evidence="6" id="KW-0949">S-adenosyl-L-methionine</keyword>
<name>E8X6S3_GRATM</name>
<feature type="domain" description="Tetrapyrrole methylase" evidence="7">
    <location>
        <begin position="9"/>
        <end position="223"/>
    </location>
</feature>
<dbReference type="InterPro" id="IPR014776">
    <property type="entry name" value="4pyrrole_Mease_sub2"/>
</dbReference>
<dbReference type="PANTHER" id="PTHR47036:SF1">
    <property type="entry name" value="COBALT-FACTOR III C(17)-METHYLTRANSFERASE-RELATED"/>
    <property type="match status" value="1"/>
</dbReference>
<dbReference type="InterPro" id="IPR003043">
    <property type="entry name" value="Uropor_MeTrfase_CS"/>
</dbReference>
<keyword evidence="4 8" id="KW-0489">Methyltransferase</keyword>
<dbReference type="InterPro" id="IPR014777">
    <property type="entry name" value="4pyrrole_Mease_sub1"/>
</dbReference>
<reference evidence="9" key="1">
    <citation type="submission" date="2011-01" db="EMBL/GenBank/DDBJ databases">
        <title>Complete sequence of plasmid2 of Acidobacterium sp. MP5ACTX9.</title>
        <authorList>
            <consortium name="US DOE Joint Genome Institute"/>
            <person name="Lucas S."/>
            <person name="Copeland A."/>
            <person name="Lapidus A."/>
            <person name="Cheng J.-F."/>
            <person name="Goodwin L."/>
            <person name="Pitluck S."/>
            <person name="Teshima H."/>
            <person name="Detter J.C."/>
            <person name="Han C."/>
            <person name="Tapia R."/>
            <person name="Land M."/>
            <person name="Hauser L."/>
            <person name="Kyrpides N."/>
            <person name="Ivanova N."/>
            <person name="Ovchinnikova G."/>
            <person name="Pagani I."/>
            <person name="Rawat S.R."/>
            <person name="Mannisto M."/>
            <person name="Haggblom M.M."/>
            <person name="Woyke T."/>
        </authorList>
    </citation>
    <scope>NUCLEOTIDE SEQUENCE [LARGE SCALE GENOMIC DNA]</scope>
    <source>
        <strain evidence="9">MP5ACTX9</strain>
        <plasmid evidence="9">Plasmid pACIX902</plasmid>
    </source>
</reference>
<dbReference type="EMBL" id="CP002482">
    <property type="protein sequence ID" value="ADW71223.1"/>
    <property type="molecule type" value="Genomic_DNA"/>
</dbReference>
<dbReference type="InterPro" id="IPR006364">
    <property type="entry name" value="CobI/CbiL/CobIJ_dom"/>
</dbReference>
<dbReference type="CDD" id="cd11645">
    <property type="entry name" value="Precorrin_2_C20_MT"/>
    <property type="match status" value="1"/>
</dbReference>
<dbReference type="Gene3D" id="3.40.1010.10">
    <property type="entry name" value="Cobalt-precorrin-4 Transmethylase, Domain 1"/>
    <property type="match status" value="2"/>
</dbReference>
<dbReference type="NCBIfam" id="TIGR01466">
    <property type="entry name" value="cobJ_cbiH"/>
    <property type="match status" value="1"/>
</dbReference>
<geneLocation type="plasmid" evidence="8 9">
    <name>pACIX902</name>
</geneLocation>
<dbReference type="NCBIfam" id="TIGR01467">
    <property type="entry name" value="cobI_cbiL"/>
    <property type="match status" value="1"/>
</dbReference>
<protein>
    <submittedName>
        <fullName evidence="8">Precorrin-3B C17-methyltransferase</fullName>
    </submittedName>
</protein>
<accession>E8X6S3</accession>
<dbReference type="GO" id="GO:0009236">
    <property type="term" value="P:cobalamin biosynthetic process"/>
    <property type="evidence" value="ECO:0007669"/>
    <property type="project" value="UniProtKB-UniPathway"/>
</dbReference>
<dbReference type="InterPro" id="IPR006363">
    <property type="entry name" value="Cbl_synth_CobJ/CibH_dom"/>
</dbReference>
<evidence type="ECO:0000256" key="5">
    <source>
        <dbReference type="ARBA" id="ARBA00022679"/>
    </source>
</evidence>
<dbReference type="InterPro" id="IPR012382">
    <property type="entry name" value="CobI/CbiL"/>
</dbReference>
<dbReference type="HOGENOM" id="CLU_029920_1_0_0"/>
<dbReference type="CDD" id="cd11646">
    <property type="entry name" value="Precorrin_3B_C17_MT"/>
    <property type="match status" value="1"/>
</dbReference>
<dbReference type="InterPro" id="IPR035996">
    <property type="entry name" value="4pyrrol_Methylase_sf"/>
</dbReference>
<dbReference type="InterPro" id="IPR051810">
    <property type="entry name" value="Precorrin_MeTrfase"/>
</dbReference>
<comment type="pathway">
    <text evidence="1">Cofactor biosynthesis; adenosylcobalamin biosynthesis.</text>
</comment>
<dbReference type="PROSITE" id="PS00839">
    <property type="entry name" value="SUMT_1"/>
    <property type="match status" value="1"/>
</dbReference>
<evidence type="ECO:0000256" key="6">
    <source>
        <dbReference type="ARBA" id="ARBA00022691"/>
    </source>
</evidence>
<evidence type="ECO:0000256" key="1">
    <source>
        <dbReference type="ARBA" id="ARBA00004953"/>
    </source>
</evidence>
<dbReference type="RefSeq" id="WP_013582241.1">
    <property type="nucleotide sequence ID" value="NC_015065.1"/>
</dbReference>